<protein>
    <submittedName>
        <fullName evidence="1">Uncharacterized protein</fullName>
    </submittedName>
</protein>
<dbReference type="AlphaFoldDB" id="A0A7J8KB12"/>
<accession>A0A7J8KB12</accession>
<keyword evidence="2" id="KW-1185">Reference proteome</keyword>
<reference evidence="1 2" key="1">
    <citation type="journal article" date="2020" name="Nature">
        <title>Six reference-quality genomes reveal evolution of bat adaptations.</title>
        <authorList>
            <person name="Jebb D."/>
            <person name="Huang Z."/>
            <person name="Pippel M."/>
            <person name="Hughes G.M."/>
            <person name="Lavrichenko K."/>
            <person name="Devanna P."/>
            <person name="Winkler S."/>
            <person name="Jermiin L.S."/>
            <person name="Skirmuntt E.C."/>
            <person name="Katzourakis A."/>
            <person name="Burkitt-Gray L."/>
            <person name="Ray D.A."/>
            <person name="Sullivan K.A.M."/>
            <person name="Roscito J.G."/>
            <person name="Kirilenko B.M."/>
            <person name="Davalos L.M."/>
            <person name="Corthals A.P."/>
            <person name="Power M.L."/>
            <person name="Jones G."/>
            <person name="Ransome R.D."/>
            <person name="Dechmann D.K.N."/>
            <person name="Locatelli A.G."/>
            <person name="Puechmaille S.J."/>
            <person name="Fedrigo O."/>
            <person name="Jarvis E.D."/>
            <person name="Hiller M."/>
            <person name="Vernes S.C."/>
            <person name="Myers E.W."/>
            <person name="Teeling E.C."/>
        </authorList>
    </citation>
    <scope>NUCLEOTIDE SEQUENCE [LARGE SCALE GENOMIC DNA]</scope>
    <source>
        <strain evidence="1">MRouAeg1</strain>
        <tissue evidence="1">Muscle</tissue>
    </source>
</reference>
<dbReference type="EMBL" id="JACASE010000001">
    <property type="protein sequence ID" value="KAF6506050.1"/>
    <property type="molecule type" value="Genomic_DNA"/>
</dbReference>
<comment type="caution">
    <text evidence="1">The sequence shown here is derived from an EMBL/GenBank/DDBJ whole genome shotgun (WGS) entry which is preliminary data.</text>
</comment>
<evidence type="ECO:0000313" key="2">
    <source>
        <dbReference type="Proteomes" id="UP000593571"/>
    </source>
</evidence>
<organism evidence="1 2">
    <name type="scientific">Rousettus aegyptiacus</name>
    <name type="common">Egyptian fruit bat</name>
    <name type="synonym">Pteropus aegyptiacus</name>
    <dbReference type="NCBI Taxonomy" id="9407"/>
    <lineage>
        <taxon>Eukaryota</taxon>
        <taxon>Metazoa</taxon>
        <taxon>Chordata</taxon>
        <taxon>Craniata</taxon>
        <taxon>Vertebrata</taxon>
        <taxon>Euteleostomi</taxon>
        <taxon>Mammalia</taxon>
        <taxon>Eutheria</taxon>
        <taxon>Laurasiatheria</taxon>
        <taxon>Chiroptera</taxon>
        <taxon>Yinpterochiroptera</taxon>
        <taxon>Pteropodoidea</taxon>
        <taxon>Pteropodidae</taxon>
        <taxon>Rousettinae</taxon>
        <taxon>Rousettus</taxon>
    </lineage>
</organism>
<gene>
    <name evidence="1" type="ORF">HJG63_007901</name>
</gene>
<sequence>MAVLCLWRGKGKGSAGNKGYRPHFCTECISPGPSLRQCLPVSPWCPLCMAEWTLVLKASRSFTAKIRSLKEFLQEASATAAASVSLSHLRSGCPAFSPLPTLCRCRVLSCISPSYMACSSRSQAIFPCCCSLFPLQL</sequence>
<name>A0A7J8KB12_ROUAE</name>
<dbReference type="Proteomes" id="UP000593571">
    <property type="component" value="Unassembled WGS sequence"/>
</dbReference>
<proteinExistence type="predicted"/>
<evidence type="ECO:0000313" key="1">
    <source>
        <dbReference type="EMBL" id="KAF6506050.1"/>
    </source>
</evidence>